<dbReference type="SMART" id="SM00321">
    <property type="entry name" value="WSC"/>
    <property type="match status" value="1"/>
</dbReference>
<dbReference type="Proteomes" id="UP000095280">
    <property type="component" value="Unplaced"/>
</dbReference>
<protein>
    <submittedName>
        <fullName evidence="10">WSC domain-containing protein</fullName>
    </submittedName>
</protein>
<evidence type="ECO:0000313" key="10">
    <source>
        <dbReference type="WBParaSite" id="maker-uti_cns_0001338-snap-gene-0.13-mRNA-1"/>
    </source>
</evidence>
<organism evidence="9 10">
    <name type="scientific">Macrostomum lignano</name>
    <dbReference type="NCBI Taxonomy" id="282301"/>
    <lineage>
        <taxon>Eukaryota</taxon>
        <taxon>Metazoa</taxon>
        <taxon>Spiralia</taxon>
        <taxon>Lophotrochozoa</taxon>
        <taxon>Platyhelminthes</taxon>
        <taxon>Rhabditophora</taxon>
        <taxon>Macrostomorpha</taxon>
        <taxon>Macrostomida</taxon>
        <taxon>Macrostomidae</taxon>
        <taxon>Macrostomum</taxon>
    </lineage>
</organism>
<proteinExistence type="predicted"/>
<dbReference type="GO" id="GO:0005886">
    <property type="term" value="C:plasma membrane"/>
    <property type="evidence" value="ECO:0007669"/>
    <property type="project" value="TreeGrafter"/>
</dbReference>
<dbReference type="InterPro" id="IPR051836">
    <property type="entry name" value="Kremen_rcpt"/>
</dbReference>
<dbReference type="InterPro" id="IPR002889">
    <property type="entry name" value="WSC_carb-bd"/>
</dbReference>
<dbReference type="PANTHER" id="PTHR24269">
    <property type="entry name" value="KREMEN PROTEIN"/>
    <property type="match status" value="1"/>
</dbReference>
<dbReference type="Pfam" id="PF01822">
    <property type="entry name" value="WSC"/>
    <property type="match status" value="1"/>
</dbReference>
<evidence type="ECO:0000256" key="6">
    <source>
        <dbReference type="ARBA" id="ARBA00023180"/>
    </source>
</evidence>
<name>A0A1I8GAC9_9PLAT</name>
<dbReference type="SUPFAM" id="SSF57414">
    <property type="entry name" value="Hairpin loop containing domain-like"/>
    <property type="match status" value="1"/>
</dbReference>
<reference evidence="10" key="1">
    <citation type="submission" date="2016-11" db="UniProtKB">
        <authorList>
            <consortium name="WormBaseParasite"/>
        </authorList>
    </citation>
    <scope>IDENTIFICATION</scope>
</reference>
<evidence type="ECO:0000313" key="9">
    <source>
        <dbReference type="Proteomes" id="UP000095280"/>
    </source>
</evidence>
<evidence type="ECO:0000256" key="2">
    <source>
        <dbReference type="ARBA" id="ARBA00022692"/>
    </source>
</evidence>
<evidence type="ECO:0000256" key="1">
    <source>
        <dbReference type="ARBA" id="ARBA00004167"/>
    </source>
</evidence>
<feature type="chain" id="PRO_5009319200" evidence="7">
    <location>
        <begin position="26"/>
        <end position="213"/>
    </location>
</feature>
<evidence type="ECO:0000259" key="8">
    <source>
        <dbReference type="PROSITE" id="PS51212"/>
    </source>
</evidence>
<dbReference type="AlphaFoldDB" id="A0A1I8GAC9"/>
<evidence type="ECO:0000256" key="4">
    <source>
        <dbReference type="ARBA" id="ARBA00022989"/>
    </source>
</evidence>
<keyword evidence="2" id="KW-0812">Transmembrane</keyword>
<dbReference type="PANTHER" id="PTHR24269:SF16">
    <property type="entry name" value="PROTEIN SLG1"/>
    <property type="match status" value="1"/>
</dbReference>
<keyword evidence="3 7" id="KW-0732">Signal</keyword>
<feature type="domain" description="WSC" evidence="8">
    <location>
        <begin position="29"/>
        <end position="135"/>
    </location>
</feature>
<dbReference type="PROSITE" id="PS51212">
    <property type="entry name" value="WSC"/>
    <property type="match status" value="1"/>
</dbReference>
<accession>A0A1I8GAC9</accession>
<evidence type="ECO:0000256" key="5">
    <source>
        <dbReference type="ARBA" id="ARBA00023136"/>
    </source>
</evidence>
<evidence type="ECO:0000256" key="7">
    <source>
        <dbReference type="SAM" id="SignalP"/>
    </source>
</evidence>
<sequence length="213" mass="23436">MRPSQRISGLALICLLLAKFHLAVARDYTRTYLGCYPDPDNKDLTGLTGVSALLGYTVKSWLAVQHSSMTFELCGSICSAGGFPYMGLQVRVECFCGWSYGNHGAPVEADCDMSCEGNSSQICGGDTSSSVFGLQYTSPNLFKRSARTYFSVTNPTSFYRNVTAVEKAQCLLQCINDCQAVLYNQQLSLCHLLKFVLLPTELNTTDGEFYIRC</sequence>
<evidence type="ECO:0000256" key="3">
    <source>
        <dbReference type="ARBA" id="ARBA00022729"/>
    </source>
</evidence>
<keyword evidence="4" id="KW-1133">Transmembrane helix</keyword>
<feature type="signal peptide" evidence="7">
    <location>
        <begin position="1"/>
        <end position="25"/>
    </location>
</feature>
<comment type="subcellular location">
    <subcellularLocation>
        <location evidence="1">Membrane</location>
        <topology evidence="1">Single-pass membrane protein</topology>
    </subcellularLocation>
</comment>
<keyword evidence="6" id="KW-0325">Glycoprotein</keyword>
<keyword evidence="5" id="KW-0472">Membrane</keyword>
<keyword evidence="9" id="KW-1185">Reference proteome</keyword>
<dbReference type="WBParaSite" id="maker-uti_cns_0001338-snap-gene-0.13-mRNA-1">
    <property type="protein sequence ID" value="maker-uti_cns_0001338-snap-gene-0.13-mRNA-1"/>
    <property type="gene ID" value="maker-uti_cns_0001338-snap-gene-0.13"/>
</dbReference>